<name>A0ABY0H5M1_9PEZI</name>
<dbReference type="InterPro" id="IPR053214">
    <property type="entry name" value="LysM12-like"/>
</dbReference>
<proteinExistence type="predicted"/>
<dbReference type="PANTHER" id="PTHR47700">
    <property type="entry name" value="V CHITINASE, PUTATIVE (AFU_ORTHOLOGUE AFUA_6G13720)-RELATED"/>
    <property type="match status" value="1"/>
</dbReference>
<keyword evidence="4" id="KW-1185">Reference proteome</keyword>
<dbReference type="PANTHER" id="PTHR47700:SF1">
    <property type="entry name" value="CHITINASE"/>
    <property type="match status" value="1"/>
</dbReference>
<accession>A0ABY0H5M1</accession>
<sequence length="331" mass="35980">MFYDFSLYDPVDDPDTNHRIQACSSFGPDFGNIPSGSVAAELVESANSVDVEFELGWWHEGFGLAKAAIRSLVEQIREYIDHGHGASDRPFILYGRSGQATIGVYIGQGLLNQGLSASALWTFQDNFNTLDVTTPSLAMQLCGSNYDSTHIFGVAVTSNATFAPIQNAIKSWVNATCLSFLGSKNFPGKATFTAPLLNGTLTNSTVRARHNTHARPFDMHAKVFDIRAKFLQARADCRTVQVASGEGCAELTVKCGISGADFTKYNPGICGLLKPKQRMYCSSGSFPDFRPKPNPDGSCFSYKVQNDDNCANLGAEYGLTNQEIEGFNKNT</sequence>
<dbReference type="InterPro" id="IPR036779">
    <property type="entry name" value="LysM_dom_sf"/>
</dbReference>
<gene>
    <name evidence="3" type="ORF">DL762_006787</name>
</gene>
<reference evidence="3 4" key="1">
    <citation type="submission" date="2018-06" db="EMBL/GenBank/DDBJ databases">
        <title>Complete Genomes of Monosporascus.</title>
        <authorList>
            <person name="Robinson A.J."/>
            <person name="Natvig D.O."/>
        </authorList>
    </citation>
    <scope>NUCLEOTIDE SEQUENCE [LARGE SCALE GENOMIC DNA]</scope>
    <source>
        <strain evidence="3 4">CBS 609.92</strain>
    </source>
</reference>
<dbReference type="Gene3D" id="3.10.350.10">
    <property type="entry name" value="LysM domain"/>
    <property type="match status" value="1"/>
</dbReference>
<keyword evidence="2" id="KW-0843">Virulence</keyword>
<evidence type="ECO:0000256" key="2">
    <source>
        <dbReference type="ARBA" id="ARBA00023026"/>
    </source>
</evidence>
<evidence type="ECO:0008006" key="5">
    <source>
        <dbReference type="Google" id="ProtNLM"/>
    </source>
</evidence>
<evidence type="ECO:0000313" key="4">
    <source>
        <dbReference type="Proteomes" id="UP000294003"/>
    </source>
</evidence>
<evidence type="ECO:0000313" key="3">
    <source>
        <dbReference type="EMBL" id="RYO82100.1"/>
    </source>
</evidence>
<dbReference type="EMBL" id="QJNS01000228">
    <property type="protein sequence ID" value="RYO82100.1"/>
    <property type="molecule type" value="Genomic_DNA"/>
</dbReference>
<organism evidence="3 4">
    <name type="scientific">Monosporascus cannonballus</name>
    <dbReference type="NCBI Taxonomy" id="155416"/>
    <lineage>
        <taxon>Eukaryota</taxon>
        <taxon>Fungi</taxon>
        <taxon>Dikarya</taxon>
        <taxon>Ascomycota</taxon>
        <taxon>Pezizomycotina</taxon>
        <taxon>Sordariomycetes</taxon>
        <taxon>Xylariomycetidae</taxon>
        <taxon>Xylariales</taxon>
        <taxon>Xylariales incertae sedis</taxon>
        <taxon>Monosporascus</taxon>
    </lineage>
</organism>
<protein>
    <recommendedName>
        <fullName evidence="5">LysM domain-containing protein</fullName>
    </recommendedName>
</protein>
<comment type="caution">
    <text evidence="3">The sequence shown here is derived from an EMBL/GenBank/DDBJ whole genome shotgun (WGS) entry which is preliminary data.</text>
</comment>
<evidence type="ECO:0000256" key="1">
    <source>
        <dbReference type="ARBA" id="ARBA00022669"/>
    </source>
</evidence>
<keyword evidence="1" id="KW-0147">Chitin-binding</keyword>
<dbReference type="Proteomes" id="UP000294003">
    <property type="component" value="Unassembled WGS sequence"/>
</dbReference>